<proteinExistence type="predicted"/>
<dbReference type="EMBL" id="MK439385">
    <property type="protein sequence ID" value="QEG97743.1"/>
    <property type="molecule type" value="Genomic_DNA"/>
</dbReference>
<geneLocation type="plasmid" evidence="1">
    <name>pTiKerr27</name>
</geneLocation>
<sequence>MGTIFLVWGFQGHFRLNKYTAWTQIARLLEGIPQSRRMILIIGGTKVAFSNGNSIVSINIQLD</sequence>
<dbReference type="AlphaFoldDB" id="A0A5B9TAT7"/>
<name>A0A5B9TAT7_AGRTU</name>
<reference evidence="1" key="1">
    <citation type="journal article" date="2019" name="Genome Biol. Evol.">
        <title>Complete Sequence of Succinamopine Ti-Plasmid pTiEU6 Reveals Its Evolutionary Relatedness with Nopaline-Type Ti-Plasmids.</title>
        <authorList>
            <person name="Shao S."/>
            <person name="van Heusden G.P.H."/>
            <person name="Hooykaas P.J.J."/>
        </authorList>
    </citation>
    <scope>NUCLEOTIDE SEQUENCE</scope>
    <source>
        <strain evidence="1">Kerr27</strain>
        <plasmid evidence="1">pTiKerr27</plasmid>
    </source>
</reference>
<organism evidence="1">
    <name type="scientific">Agrobacterium tumefaciens</name>
    <dbReference type="NCBI Taxonomy" id="358"/>
    <lineage>
        <taxon>Bacteria</taxon>
        <taxon>Pseudomonadati</taxon>
        <taxon>Pseudomonadota</taxon>
        <taxon>Alphaproteobacteria</taxon>
        <taxon>Hyphomicrobiales</taxon>
        <taxon>Rhizobiaceae</taxon>
        <taxon>Rhizobium/Agrobacterium group</taxon>
        <taxon>Agrobacterium</taxon>
        <taxon>Agrobacterium tumefaciens complex</taxon>
    </lineage>
</organism>
<evidence type="ECO:0000313" key="1">
    <source>
        <dbReference type="EMBL" id="QEG97743.1"/>
    </source>
</evidence>
<accession>A0A5B9TAT7</accession>
<gene>
    <name evidence="1" type="ORF">AgrTiKerr27_00013</name>
</gene>
<protein>
    <submittedName>
        <fullName evidence="1">Uncharacterized protein</fullName>
    </submittedName>
</protein>
<keyword evidence="1" id="KW-0614">Plasmid</keyword>